<evidence type="ECO:0000313" key="4">
    <source>
        <dbReference type="Proteomes" id="UP001164726"/>
    </source>
</evidence>
<proteinExistence type="inferred from homology"/>
<keyword evidence="4" id="KW-1185">Reference proteome</keyword>
<dbReference type="KEGG" id="fhl:OE105_06725"/>
<organism evidence="3 4">
    <name type="scientific">Fervidibacillus halotolerans</name>
    <dbReference type="NCBI Taxonomy" id="2980027"/>
    <lineage>
        <taxon>Bacteria</taxon>
        <taxon>Bacillati</taxon>
        <taxon>Bacillota</taxon>
        <taxon>Bacilli</taxon>
        <taxon>Bacillales</taxon>
        <taxon>Bacillaceae</taxon>
        <taxon>Fervidibacillus</taxon>
    </lineage>
</organism>
<comment type="subunit">
    <text evidence="2">Homodimer.</text>
</comment>
<dbReference type="InterPro" id="IPR008681">
    <property type="entry name" value="Neg-reg_MecA"/>
</dbReference>
<dbReference type="Proteomes" id="UP001164726">
    <property type="component" value="Chromosome"/>
</dbReference>
<accession>A0A9E8RZW1</accession>
<sequence>MMRLERAGEKQIHIFLSINELEQYGLSPNGDIWSVEWEHFLIDLISNIKDDLKIFRSETISIDIEIVQKQDEVFVMTIKSEEEDDFESDWDELDDGMDDIHFCFEDVENIIQLANRLYPDYSEGDLFFYEGRYHFIFPVRCQDEYEKLEAIFTEYGEPAIQTMAQMYSRGKKLIGGRAVSQLNRYFHKM</sequence>
<protein>
    <submittedName>
        <fullName evidence="3">Adaptor protein MecA</fullName>
    </submittedName>
</protein>
<dbReference type="AlphaFoldDB" id="A0A9E8RZW1"/>
<gene>
    <name evidence="3" type="ORF">OE105_06725</name>
</gene>
<evidence type="ECO:0000313" key="3">
    <source>
        <dbReference type="EMBL" id="WAA13788.1"/>
    </source>
</evidence>
<dbReference type="PANTHER" id="PTHR39161">
    <property type="entry name" value="ADAPTER PROTEIN MECA"/>
    <property type="match status" value="1"/>
</dbReference>
<comment type="similarity">
    <text evidence="1">Belongs to the MecA family.</text>
</comment>
<reference evidence="3" key="1">
    <citation type="submission" date="2022-09" db="EMBL/GenBank/DDBJ databases">
        <title>Complete Genomes of Fervidibacillus albus and Fervidibacillus halotolerans isolated from tidal flat sediments.</title>
        <authorList>
            <person name="Kwon K.K."/>
            <person name="Yang S.-H."/>
            <person name="Park M.J."/>
            <person name="Oh H.-M."/>
        </authorList>
    </citation>
    <scope>NUCLEOTIDE SEQUENCE</scope>
    <source>
        <strain evidence="3">MEBiC13594</strain>
    </source>
</reference>
<dbReference type="RefSeq" id="WP_275421997.1">
    <property type="nucleotide sequence ID" value="NZ_CP106877.1"/>
</dbReference>
<name>A0A9E8RZW1_9BACI</name>
<dbReference type="InterPro" id="IPR038471">
    <property type="entry name" value="MecA_C_sf"/>
</dbReference>
<evidence type="ECO:0000256" key="2">
    <source>
        <dbReference type="ARBA" id="ARBA00011738"/>
    </source>
</evidence>
<dbReference type="Pfam" id="PF05389">
    <property type="entry name" value="MecA"/>
    <property type="match status" value="1"/>
</dbReference>
<dbReference type="Gene3D" id="3.30.70.1950">
    <property type="match status" value="1"/>
</dbReference>
<dbReference type="EMBL" id="CP106877">
    <property type="protein sequence ID" value="WAA13788.1"/>
    <property type="molecule type" value="Genomic_DNA"/>
</dbReference>
<dbReference type="PANTHER" id="PTHR39161:SF2">
    <property type="entry name" value="ADAPTER PROTEIN MECA 2"/>
    <property type="match status" value="1"/>
</dbReference>
<evidence type="ECO:0000256" key="1">
    <source>
        <dbReference type="ARBA" id="ARBA00005397"/>
    </source>
</evidence>